<organism evidence="2 3">
    <name type="scientific">Pelusios castaneus</name>
    <name type="common">West African mud turtle</name>
    <dbReference type="NCBI Taxonomy" id="367368"/>
    <lineage>
        <taxon>Eukaryota</taxon>
        <taxon>Metazoa</taxon>
        <taxon>Chordata</taxon>
        <taxon>Craniata</taxon>
        <taxon>Vertebrata</taxon>
        <taxon>Euteleostomi</taxon>
        <taxon>Archelosauria</taxon>
        <taxon>Testudinata</taxon>
        <taxon>Testudines</taxon>
        <taxon>Pleurodira</taxon>
        <taxon>Pelomedusidae</taxon>
        <taxon>Pelusios</taxon>
    </lineage>
</organism>
<dbReference type="Ensembl" id="ENSPCET00000000706.1">
    <property type="protein sequence ID" value="ENSPCEP00000000683.1"/>
    <property type="gene ID" value="ENSPCEG00000000595.1"/>
</dbReference>
<proteinExistence type="predicted"/>
<dbReference type="InterPro" id="IPR038269">
    <property type="entry name" value="SCAN_sf"/>
</dbReference>
<feature type="domain" description="SCAN box" evidence="1">
    <location>
        <begin position="54"/>
        <end position="134"/>
    </location>
</feature>
<name>A0A8C8R6G8_9SAUR</name>
<sequence length="149" mass="16641">SMDDGHWATILAPYLIGPAQTAYRNLDPQGALVYTKVKEAILDQTGVNPETYCQRLHRAQYPPGACPRAVAQQIKDDCWHLLEPDQWTGAQVAECIALEQFLQVLPVEGKEWVQRHRPSTLAEAISLMEDYTGEHPETMLGLWSGGTLL</sequence>
<evidence type="ECO:0000313" key="2">
    <source>
        <dbReference type="Ensembl" id="ENSPCEP00000000683.1"/>
    </source>
</evidence>
<dbReference type="Gene3D" id="1.10.4020.10">
    <property type="entry name" value="DNA breaking-rejoining enzymes"/>
    <property type="match status" value="1"/>
</dbReference>
<dbReference type="SMART" id="SM00431">
    <property type="entry name" value="SCAN"/>
    <property type="match status" value="1"/>
</dbReference>
<reference evidence="2" key="1">
    <citation type="submission" date="2025-08" db="UniProtKB">
        <authorList>
            <consortium name="Ensembl"/>
        </authorList>
    </citation>
    <scope>IDENTIFICATION</scope>
</reference>
<dbReference type="PROSITE" id="PS50804">
    <property type="entry name" value="SCAN_BOX"/>
    <property type="match status" value="1"/>
</dbReference>
<dbReference type="PANTHER" id="PTHR46888">
    <property type="entry name" value="ZINC KNUCKLE DOMAINCONTAINING PROTEIN-RELATED"/>
    <property type="match status" value="1"/>
</dbReference>
<dbReference type="InterPro" id="IPR003309">
    <property type="entry name" value="SCAN_dom"/>
</dbReference>
<dbReference type="SUPFAM" id="SSF47353">
    <property type="entry name" value="Retrovirus capsid dimerization domain-like"/>
    <property type="match status" value="1"/>
</dbReference>
<accession>A0A8C8R6G8</accession>
<dbReference type="AlphaFoldDB" id="A0A8C8R6G8"/>
<dbReference type="PANTHER" id="PTHR46888:SF1">
    <property type="entry name" value="RIBONUCLEASE H"/>
    <property type="match status" value="1"/>
</dbReference>
<evidence type="ECO:0000313" key="3">
    <source>
        <dbReference type="Proteomes" id="UP000694393"/>
    </source>
</evidence>
<keyword evidence="3" id="KW-1185">Reference proteome</keyword>
<protein>
    <recommendedName>
        <fullName evidence="1">SCAN box domain-containing protein</fullName>
    </recommendedName>
</protein>
<dbReference type="Pfam" id="PF02023">
    <property type="entry name" value="SCAN"/>
    <property type="match status" value="1"/>
</dbReference>
<dbReference type="Proteomes" id="UP000694393">
    <property type="component" value="Unplaced"/>
</dbReference>
<reference evidence="2" key="2">
    <citation type="submission" date="2025-09" db="UniProtKB">
        <authorList>
            <consortium name="Ensembl"/>
        </authorList>
    </citation>
    <scope>IDENTIFICATION</scope>
</reference>
<evidence type="ECO:0000259" key="1">
    <source>
        <dbReference type="PROSITE" id="PS50804"/>
    </source>
</evidence>